<dbReference type="PANTHER" id="PTHR15512:SF0">
    <property type="entry name" value="TERF1-INTERACTING NUCLEAR FACTOR 2"/>
    <property type="match status" value="1"/>
</dbReference>
<protein>
    <submittedName>
        <fullName evidence="4">TERF1-interacting nuclear factor 2 isoform X3</fullName>
    </submittedName>
</protein>
<sequence>MAPPPGVGPASLRFAAAASWLVVRRRRVEHFPKVVEFLQSLRAAAPSLVCYRHHERLCMSLKAKVVVELILQARPWDQVLNALKHHFPESRTTKEDRKLLEAQENFCLLVKHLSEDPPSSLQLQDALSWIQPGSFITSSVALRQYGMDMGWPFPESSTSGSGNLIEPMEESPHQQTRPAFHSPLPKAKLGPHQPASLEHPEHLAGNRFNLAPLGKRKFRSHWTSAKACHKERPTVMLLPFRNMGLPAQDVSNPKSGEEHGVGSAASVGTEPVCTEKSKTPSRTLGKRALEETPPDSPAAEQGNSVNCVDPLRHSSPPLTVKKPVLSPTPCSSVITIGDLVLDSDEEENQKEGKDLSAVPSHSPYQKPLPHPQDSCSLHPTK</sequence>
<gene>
    <name evidence="4" type="primary">Tinf2</name>
</gene>
<proteinExistence type="predicted"/>
<dbReference type="AlphaFoldDB" id="A0A6P5R1H4"/>
<feature type="region of interest" description="Disordered" evidence="1">
    <location>
        <begin position="341"/>
        <end position="381"/>
    </location>
</feature>
<dbReference type="Pfam" id="PF14973">
    <property type="entry name" value="TINF2_N"/>
    <property type="match status" value="1"/>
</dbReference>
<reference evidence="4" key="1">
    <citation type="submission" date="2025-08" db="UniProtKB">
        <authorList>
            <consortium name="RefSeq"/>
        </authorList>
    </citation>
    <scope>IDENTIFICATION</scope>
</reference>
<dbReference type="InterPro" id="IPR039098">
    <property type="entry name" value="TINF2"/>
</dbReference>
<dbReference type="RefSeq" id="XP_021038331.1">
    <property type="nucleotide sequence ID" value="XM_021182672.2"/>
</dbReference>
<accession>A0A6P5R1H4</accession>
<feature type="region of interest" description="Disordered" evidence="1">
    <location>
        <begin position="248"/>
        <end position="311"/>
    </location>
</feature>
<evidence type="ECO:0000313" key="3">
    <source>
        <dbReference type="Proteomes" id="UP000515126"/>
    </source>
</evidence>
<evidence type="ECO:0000259" key="2">
    <source>
        <dbReference type="Pfam" id="PF14973"/>
    </source>
</evidence>
<name>A0A6P5R1H4_MUSCR</name>
<dbReference type="GO" id="GO:0016233">
    <property type="term" value="P:telomere capping"/>
    <property type="evidence" value="ECO:0007669"/>
    <property type="project" value="InterPro"/>
</dbReference>
<keyword evidence="3" id="KW-1185">Reference proteome</keyword>
<dbReference type="PANTHER" id="PTHR15512">
    <property type="entry name" value="TERF1-INTERACTING NUCLEAR FACTOR 2"/>
    <property type="match status" value="1"/>
</dbReference>
<dbReference type="Proteomes" id="UP000515126">
    <property type="component" value="Chromosome 14"/>
</dbReference>
<dbReference type="GO" id="GO:0070187">
    <property type="term" value="C:shelterin complex"/>
    <property type="evidence" value="ECO:0007669"/>
    <property type="project" value="InterPro"/>
</dbReference>
<dbReference type="InterPro" id="IPR029400">
    <property type="entry name" value="TINF2_N"/>
</dbReference>
<evidence type="ECO:0000256" key="1">
    <source>
        <dbReference type="SAM" id="MobiDB-lite"/>
    </source>
</evidence>
<evidence type="ECO:0000313" key="4">
    <source>
        <dbReference type="RefSeq" id="XP_021038331.1"/>
    </source>
</evidence>
<dbReference type="GeneID" id="110309913"/>
<dbReference type="GO" id="GO:0042162">
    <property type="term" value="F:telomeric DNA binding"/>
    <property type="evidence" value="ECO:0007669"/>
    <property type="project" value="TreeGrafter"/>
</dbReference>
<dbReference type="CDD" id="cd11741">
    <property type="entry name" value="TIN2_TBM"/>
    <property type="match status" value="1"/>
</dbReference>
<dbReference type="GO" id="GO:1904356">
    <property type="term" value="P:regulation of telomere maintenance via telomere lengthening"/>
    <property type="evidence" value="ECO:0007669"/>
    <property type="project" value="TreeGrafter"/>
</dbReference>
<dbReference type="CTD" id="26277"/>
<feature type="domain" description="TERF1-interacting nuclear factor 2 N-terminal" evidence="2">
    <location>
        <begin position="20"/>
        <end position="118"/>
    </location>
</feature>
<organism evidence="3 4">
    <name type="scientific">Mus caroli</name>
    <name type="common">Ryukyu mouse</name>
    <name type="synonym">Ricefield mouse</name>
    <dbReference type="NCBI Taxonomy" id="10089"/>
    <lineage>
        <taxon>Eukaryota</taxon>
        <taxon>Metazoa</taxon>
        <taxon>Chordata</taxon>
        <taxon>Craniata</taxon>
        <taxon>Vertebrata</taxon>
        <taxon>Euteleostomi</taxon>
        <taxon>Mammalia</taxon>
        <taxon>Eutheria</taxon>
        <taxon>Euarchontoglires</taxon>
        <taxon>Glires</taxon>
        <taxon>Rodentia</taxon>
        <taxon>Myomorpha</taxon>
        <taxon>Muroidea</taxon>
        <taxon>Muridae</taxon>
        <taxon>Murinae</taxon>
        <taxon>Mus</taxon>
        <taxon>Mus</taxon>
    </lineage>
</organism>